<evidence type="ECO:0000256" key="1">
    <source>
        <dbReference type="SAM" id="MobiDB-lite"/>
    </source>
</evidence>
<dbReference type="AlphaFoldDB" id="A0A565BB10"/>
<evidence type="ECO:0000313" key="3">
    <source>
        <dbReference type="Proteomes" id="UP000489600"/>
    </source>
</evidence>
<feature type="region of interest" description="Disordered" evidence="1">
    <location>
        <begin position="230"/>
        <end position="344"/>
    </location>
</feature>
<protein>
    <submittedName>
        <fullName evidence="2">Uncharacterized protein</fullName>
    </submittedName>
</protein>
<comment type="caution">
    <text evidence="2">The sequence shown here is derived from an EMBL/GenBank/DDBJ whole genome shotgun (WGS) entry which is preliminary data.</text>
</comment>
<keyword evidence="3" id="KW-1185">Reference proteome</keyword>
<gene>
    <name evidence="2" type="ORF">ANE_LOCUS8946</name>
</gene>
<evidence type="ECO:0000313" key="2">
    <source>
        <dbReference type="EMBL" id="VVA98501.1"/>
    </source>
</evidence>
<feature type="compositionally biased region" description="Polar residues" evidence="1">
    <location>
        <begin position="245"/>
        <end position="255"/>
    </location>
</feature>
<dbReference type="EMBL" id="CABITT030000003">
    <property type="protein sequence ID" value="VVA98501.1"/>
    <property type="molecule type" value="Genomic_DNA"/>
</dbReference>
<organism evidence="2 3">
    <name type="scientific">Arabis nemorensis</name>
    <dbReference type="NCBI Taxonomy" id="586526"/>
    <lineage>
        <taxon>Eukaryota</taxon>
        <taxon>Viridiplantae</taxon>
        <taxon>Streptophyta</taxon>
        <taxon>Embryophyta</taxon>
        <taxon>Tracheophyta</taxon>
        <taxon>Spermatophyta</taxon>
        <taxon>Magnoliopsida</taxon>
        <taxon>eudicotyledons</taxon>
        <taxon>Gunneridae</taxon>
        <taxon>Pentapetalae</taxon>
        <taxon>rosids</taxon>
        <taxon>malvids</taxon>
        <taxon>Brassicales</taxon>
        <taxon>Brassicaceae</taxon>
        <taxon>Arabideae</taxon>
        <taxon>Arabis</taxon>
    </lineage>
</organism>
<name>A0A565BB10_9BRAS</name>
<dbReference type="Proteomes" id="UP000489600">
    <property type="component" value="Unassembled WGS sequence"/>
</dbReference>
<proteinExistence type="predicted"/>
<accession>A0A565BB10</accession>
<feature type="compositionally biased region" description="Polar residues" evidence="1">
    <location>
        <begin position="322"/>
        <end position="332"/>
    </location>
</feature>
<reference evidence="2" key="1">
    <citation type="submission" date="2019-07" db="EMBL/GenBank/DDBJ databases">
        <authorList>
            <person name="Dittberner H."/>
        </authorList>
    </citation>
    <scope>NUCLEOTIDE SEQUENCE [LARGE SCALE GENOMIC DNA]</scope>
</reference>
<sequence length="447" mass="49061">MVGVTRKGEEGLSCAYLNYFQTCGLTFPIPLFLLNILKFLGLAFPQMVPNFVCYVIGTYVHSYEDEMDLSPSQFFDFYVARASSSVKGSFYLTPRERRGIVVFPNKYSHRDTNWQKKNFFFRVLPETVSSLDAFRRILTLLSMSYDLIDTPCVGNTSSASLTVATSSKLTLFRRGNTDWESFMSIRVRIAYHRHARQRVALAELACAPVAAAPARAVALLGISIRPPAAEPSISQQTRMRAAHTGPSSSAPTSGLPTKRVAPVAIPPTADDAGSSSTTPSGERLKRRRRVPVVDRAAPSIPRGSGDSTTSARRMRTILFNPARSSSKETGSSMDGGGASPRGSDPLGASERFLCRFSLSQLRSNLRLPRYLTRNRLFQPRALLVNLPAPRDRIIPQGRLRGLPQRGILREEGLQGSLSSFLSSLSSLLLFFLLRKSLVSSSTRGGSG</sequence>